<dbReference type="HAMAP" id="MF_02071">
    <property type="entry name" value="RlpA"/>
    <property type="match status" value="1"/>
</dbReference>
<gene>
    <name evidence="4" type="primary">rlpA</name>
    <name evidence="8" type="ORF">ACK2TP_01140</name>
</gene>
<dbReference type="SUPFAM" id="SSF50685">
    <property type="entry name" value="Barwin-like endoglucanases"/>
    <property type="match status" value="1"/>
</dbReference>
<dbReference type="InterPro" id="IPR007730">
    <property type="entry name" value="SPOR-like_dom"/>
</dbReference>
<feature type="region of interest" description="Disordered" evidence="6">
    <location>
        <begin position="63"/>
        <end position="110"/>
    </location>
</feature>
<evidence type="ECO:0000313" key="9">
    <source>
        <dbReference type="Proteomes" id="UP001634747"/>
    </source>
</evidence>
<dbReference type="InterPro" id="IPR012997">
    <property type="entry name" value="RplA"/>
</dbReference>
<dbReference type="RefSeq" id="WP_263414077.1">
    <property type="nucleotide sequence ID" value="NZ_BAABBH010000001.1"/>
</dbReference>
<keyword evidence="1" id="KW-0732">Signal</keyword>
<reference evidence="8 9" key="1">
    <citation type="submission" date="2024-12" db="EMBL/GenBank/DDBJ databases">
        <authorList>
            <person name="Lee Y."/>
        </authorList>
    </citation>
    <scope>NUCLEOTIDE SEQUENCE [LARGE SCALE GENOMIC DNA]</scope>
    <source>
        <strain evidence="8 9">03SUJ4</strain>
    </source>
</reference>
<accession>A0ABW9KFQ8</accession>
<dbReference type="InterPro" id="IPR009009">
    <property type="entry name" value="RlpA-like_DPBB"/>
</dbReference>
<evidence type="ECO:0000259" key="7">
    <source>
        <dbReference type="PROSITE" id="PS51724"/>
    </source>
</evidence>
<evidence type="ECO:0000256" key="6">
    <source>
        <dbReference type="SAM" id="MobiDB-lite"/>
    </source>
</evidence>
<evidence type="ECO:0000256" key="3">
    <source>
        <dbReference type="ARBA" id="ARBA00023316"/>
    </source>
</evidence>
<dbReference type="EMBL" id="JBJYXY010000001">
    <property type="protein sequence ID" value="MFN2974357.1"/>
    <property type="molecule type" value="Genomic_DNA"/>
</dbReference>
<dbReference type="PANTHER" id="PTHR34183">
    <property type="entry name" value="ENDOLYTIC PEPTIDOGLYCAN TRANSGLYCOSYLASE RLPA"/>
    <property type="match status" value="1"/>
</dbReference>
<dbReference type="NCBIfam" id="TIGR00413">
    <property type="entry name" value="rlpA"/>
    <property type="match status" value="1"/>
</dbReference>
<keyword evidence="2 4" id="KW-0456">Lyase</keyword>
<dbReference type="EC" id="4.2.2.-" evidence="4"/>
<evidence type="ECO:0000256" key="1">
    <source>
        <dbReference type="ARBA" id="ARBA00022729"/>
    </source>
</evidence>
<comment type="caution">
    <text evidence="8">The sequence shown here is derived from an EMBL/GenBank/DDBJ whole genome shotgun (WGS) entry which is preliminary data.</text>
</comment>
<comment type="similarity">
    <text evidence="4 5">Belongs to the RlpA family.</text>
</comment>
<evidence type="ECO:0000313" key="8">
    <source>
        <dbReference type="EMBL" id="MFN2974357.1"/>
    </source>
</evidence>
<proteinExistence type="inferred from homology"/>
<keyword evidence="3 4" id="KW-0961">Cell wall biogenesis/degradation</keyword>
<dbReference type="InterPro" id="IPR036908">
    <property type="entry name" value="RlpA-like_sf"/>
</dbReference>
<dbReference type="CDD" id="cd22268">
    <property type="entry name" value="DPBB_RlpA-like"/>
    <property type="match status" value="1"/>
</dbReference>
<dbReference type="Pfam" id="PF05036">
    <property type="entry name" value="SPOR"/>
    <property type="match status" value="1"/>
</dbReference>
<dbReference type="InterPro" id="IPR034718">
    <property type="entry name" value="RlpA"/>
</dbReference>
<organism evidence="8 9">
    <name type="scientific">Terriglobus aquaticus</name>
    <dbReference type="NCBI Taxonomy" id="940139"/>
    <lineage>
        <taxon>Bacteria</taxon>
        <taxon>Pseudomonadati</taxon>
        <taxon>Acidobacteriota</taxon>
        <taxon>Terriglobia</taxon>
        <taxon>Terriglobales</taxon>
        <taxon>Acidobacteriaceae</taxon>
        <taxon>Terriglobus</taxon>
    </lineage>
</organism>
<dbReference type="Pfam" id="PF03330">
    <property type="entry name" value="DPBB_1"/>
    <property type="match status" value="1"/>
</dbReference>
<dbReference type="InterPro" id="IPR036680">
    <property type="entry name" value="SPOR-like_sf"/>
</dbReference>
<keyword evidence="9" id="KW-1185">Reference proteome</keyword>
<dbReference type="SUPFAM" id="SSF110997">
    <property type="entry name" value="Sporulation related repeat"/>
    <property type="match status" value="1"/>
</dbReference>
<dbReference type="PANTHER" id="PTHR34183:SF8">
    <property type="entry name" value="ENDOLYTIC PEPTIDOGLYCAN TRANSGLYCOSYLASE RLPA-RELATED"/>
    <property type="match status" value="1"/>
</dbReference>
<name>A0ABW9KFQ8_9BACT</name>
<dbReference type="Proteomes" id="UP001634747">
    <property type="component" value="Unassembled WGS sequence"/>
</dbReference>
<sequence>MTGRCAQGQQHHKLVAPCADAAANLRTPDATHSWHVRADRLRTAAGVLLAMFVLLLSGCHKKVQRSRNTYPAPPPVRRSPSAGEGSARRTPTPAPPSRTVPRTDDNAVPTGRVETGLASWYAPSGHRSANGDVYDGNSLTAAHRTLPLGTLLRVTNLATGQTVDVRVTDRGPFVRGRVLDLSTAAAKASGVYRMGVARVSIEILQMRPDVSPTGRWCVQVGAFVDQGNADRLRADLSRQYSTSAKVIEFAGATGMWVRINPVSSDRAHATAIAQSIRVAEPDAQAYLVRLD</sequence>
<feature type="domain" description="SPOR" evidence="7">
    <location>
        <begin position="210"/>
        <end position="290"/>
    </location>
</feature>
<evidence type="ECO:0000256" key="4">
    <source>
        <dbReference type="HAMAP-Rule" id="MF_02071"/>
    </source>
</evidence>
<dbReference type="PROSITE" id="PS51724">
    <property type="entry name" value="SPOR"/>
    <property type="match status" value="1"/>
</dbReference>
<evidence type="ECO:0000256" key="2">
    <source>
        <dbReference type="ARBA" id="ARBA00023239"/>
    </source>
</evidence>
<comment type="function">
    <text evidence="4">Lytic transglycosylase with a strong preference for naked glycan strands that lack stem peptides.</text>
</comment>
<dbReference type="Gene3D" id="3.30.70.1070">
    <property type="entry name" value="Sporulation related repeat"/>
    <property type="match status" value="1"/>
</dbReference>
<dbReference type="Gene3D" id="2.40.40.10">
    <property type="entry name" value="RlpA-like domain"/>
    <property type="match status" value="1"/>
</dbReference>
<evidence type="ECO:0000256" key="5">
    <source>
        <dbReference type="RuleBase" id="RU003495"/>
    </source>
</evidence>
<protein>
    <recommendedName>
        <fullName evidence="4">Probable endolytic peptidoglycan transglycosylase RlpA</fullName>
        <ecNumber evidence="4">4.2.2.-</ecNumber>
    </recommendedName>
</protein>